<sequence length="462" mass="53356">MPAQQKRSPGEGSARRYRGDNDASLAGSPAESDTTPSSSSSSCTTNSGVGGGAPLPRYQSLLADRLSGLDLPPTAHGVDPDPADCPDLPSCELIEALTRSSFPDNELRDALTEYQVQNYLRDETLTTTTDHTQETSAVYSVEDDIPYEEIVKDSKQLKSRRTTPIDEYDKLDDPEEVDEPELKRALYRIKALLLLKGKGIDKLDNAALERKYPRELIVENSYFLGYENHEAFGWYFDSKLCQLAALTDYQRLVIFNHCEDQYQDWSRYRSYYNTPETDRDYLLYWKAIAEKIKWTEDYMYVETSSREWSNIRRKASYQAIRIATDFENIHQDLALVGIDELLWSTRLYVYYLKDLDGVFFEIWKRVIKEENVKDCFKKSLKEVYDLKMFPSRERAMKCEQTIAEQFHMCTVGITKEVPETKARDLIAHQVRHKLAMTRGYDHYARKKLKVAEYIGLIGRTSP</sequence>
<accession>A0ACD5XIK3</accession>
<evidence type="ECO:0000313" key="2">
    <source>
        <dbReference type="Proteomes" id="UP001732700"/>
    </source>
</evidence>
<evidence type="ECO:0000313" key="1">
    <source>
        <dbReference type="EnsemblPlants" id="AVESA.00010b.r2.4DG0778890.1.CDS"/>
    </source>
</evidence>
<reference evidence="1" key="2">
    <citation type="submission" date="2025-09" db="UniProtKB">
        <authorList>
            <consortium name="EnsemblPlants"/>
        </authorList>
    </citation>
    <scope>IDENTIFICATION</scope>
</reference>
<name>A0ACD5XIK3_AVESA</name>
<reference evidence="1" key="1">
    <citation type="submission" date="2021-05" db="EMBL/GenBank/DDBJ databases">
        <authorList>
            <person name="Scholz U."/>
            <person name="Mascher M."/>
            <person name="Fiebig A."/>
        </authorList>
    </citation>
    <scope>NUCLEOTIDE SEQUENCE [LARGE SCALE GENOMIC DNA]</scope>
</reference>
<dbReference type="EnsemblPlants" id="AVESA.00010b.r2.4DG0778890.1">
    <property type="protein sequence ID" value="AVESA.00010b.r2.4DG0778890.1.CDS"/>
    <property type="gene ID" value="AVESA.00010b.r2.4DG0778890"/>
</dbReference>
<proteinExistence type="predicted"/>
<keyword evidence="2" id="KW-1185">Reference proteome</keyword>
<protein>
    <submittedName>
        <fullName evidence="1">Uncharacterized protein</fullName>
    </submittedName>
</protein>
<dbReference type="Proteomes" id="UP001732700">
    <property type="component" value="Chromosome 4D"/>
</dbReference>
<organism evidence="1 2">
    <name type="scientific">Avena sativa</name>
    <name type="common">Oat</name>
    <dbReference type="NCBI Taxonomy" id="4498"/>
    <lineage>
        <taxon>Eukaryota</taxon>
        <taxon>Viridiplantae</taxon>
        <taxon>Streptophyta</taxon>
        <taxon>Embryophyta</taxon>
        <taxon>Tracheophyta</taxon>
        <taxon>Spermatophyta</taxon>
        <taxon>Magnoliopsida</taxon>
        <taxon>Liliopsida</taxon>
        <taxon>Poales</taxon>
        <taxon>Poaceae</taxon>
        <taxon>BOP clade</taxon>
        <taxon>Pooideae</taxon>
        <taxon>Poodae</taxon>
        <taxon>Poeae</taxon>
        <taxon>Poeae Chloroplast Group 1 (Aveneae type)</taxon>
        <taxon>Aveninae</taxon>
        <taxon>Avena</taxon>
    </lineage>
</organism>